<dbReference type="Proteomes" id="UP000027936">
    <property type="component" value="Unassembled WGS sequence"/>
</dbReference>
<organism evidence="1 2">
    <name type="scientific">Schinkia azotoformans MEV2011</name>
    <dbReference type="NCBI Taxonomy" id="1348973"/>
    <lineage>
        <taxon>Bacteria</taxon>
        <taxon>Bacillati</taxon>
        <taxon>Bacillota</taxon>
        <taxon>Bacilli</taxon>
        <taxon>Bacillales</taxon>
        <taxon>Bacillaceae</taxon>
        <taxon>Calidifontibacillus/Schinkia group</taxon>
        <taxon>Schinkia</taxon>
    </lineage>
</organism>
<protein>
    <submittedName>
        <fullName evidence="1">Bacteriophage HK97-gp10, putative tail-component</fullName>
    </submittedName>
</protein>
<name>A0A072NPU2_SCHAZ</name>
<dbReference type="OrthoDB" id="3078321at2"/>
<dbReference type="PATRIC" id="fig|1348973.3.peg.660"/>
<dbReference type="EMBL" id="JJRY01000002">
    <property type="protein sequence ID" value="KEF39669.1"/>
    <property type="molecule type" value="Genomic_DNA"/>
</dbReference>
<dbReference type="Pfam" id="PF04883">
    <property type="entry name" value="HK97-gp10_like"/>
    <property type="match status" value="1"/>
</dbReference>
<proteinExistence type="predicted"/>
<sequence length="143" mass="15534">MAKVTMKMPEDFLLKVSRLNDKTDEIIPRVLKAGGEVVLDKVKSNLNSAVGRDTKYPSRSTGQLAAALGISPALQDRDGNHNVKVGFSEPRRDGSSNAKIANIIEYGKSGQPAKPFLKPAKSTSRKPCIEAMKAKLDEEVNKI</sequence>
<dbReference type="RefSeq" id="WP_035193312.1">
    <property type="nucleotide sequence ID" value="NZ_JJRY01000002.1"/>
</dbReference>
<comment type="caution">
    <text evidence="1">The sequence shown here is derived from an EMBL/GenBank/DDBJ whole genome shotgun (WGS) entry which is preliminary data.</text>
</comment>
<evidence type="ECO:0000313" key="1">
    <source>
        <dbReference type="EMBL" id="KEF39669.1"/>
    </source>
</evidence>
<dbReference type="InterPro" id="IPR010064">
    <property type="entry name" value="HK97-gp10_tail"/>
</dbReference>
<gene>
    <name evidence="1" type="ORF">M670_00690</name>
</gene>
<evidence type="ECO:0000313" key="2">
    <source>
        <dbReference type="Proteomes" id="UP000027936"/>
    </source>
</evidence>
<reference evidence="1 2" key="1">
    <citation type="submission" date="2014-04" db="EMBL/GenBank/DDBJ databases">
        <title>Draft genome sequence of Bacillus azotoformans MEV2011, a (co-) denitrifying strain unable to grow in the presence of oxygen.</title>
        <authorList>
            <person name="Nielsen M."/>
            <person name="Schreiber L."/>
            <person name="Finster K."/>
            <person name="Schramm A."/>
        </authorList>
    </citation>
    <scope>NUCLEOTIDE SEQUENCE [LARGE SCALE GENOMIC DNA]</scope>
    <source>
        <strain evidence="1 2">MEV2011</strain>
    </source>
</reference>
<accession>A0A072NPU2</accession>
<dbReference type="AlphaFoldDB" id="A0A072NPU2"/>